<name>A0ABQ3UJW3_9CHLR</name>
<dbReference type="RefSeq" id="WP_201369582.1">
    <property type="nucleotide sequence ID" value="NZ_BNJG01000001.1"/>
</dbReference>
<comment type="caution">
    <text evidence="2">The sequence shown here is derived from an EMBL/GenBank/DDBJ whole genome shotgun (WGS) entry which is preliminary data.</text>
</comment>
<evidence type="ECO:0008006" key="4">
    <source>
        <dbReference type="Google" id="ProtNLM"/>
    </source>
</evidence>
<protein>
    <recommendedName>
        <fullName evidence="4">YncE family protein</fullName>
    </recommendedName>
</protein>
<feature type="transmembrane region" description="Helical" evidence="1">
    <location>
        <begin position="354"/>
        <end position="378"/>
    </location>
</feature>
<dbReference type="InterPro" id="IPR015943">
    <property type="entry name" value="WD40/YVTN_repeat-like_dom_sf"/>
</dbReference>
<keyword evidence="1" id="KW-0472">Membrane</keyword>
<keyword evidence="1" id="KW-1133">Transmembrane helix</keyword>
<keyword evidence="3" id="KW-1185">Reference proteome</keyword>
<accession>A0ABQ3UJW3</accession>
<sequence length="390" mass="41660">MVHSRRRLLYPTLLLTLTLMGLLLMGSSPRLAYADGGAPNLAYVAGASQGLSIIDIATQKVTKNVALKGNPHTVLLSVDGANLFVTLPQSNQVAVLDTHDGHTLCTASVPGQPTLLAYDLNTKLIYSGGNGTSGVREIDPKNCQVIHTLATNGPVYGLAMAYVSDPQSDTVGNQLWISSEHDVIAYDLKQYKRIASIPVDGGPQYLSNPPGTTTYVTTRAGDIMTIDLVSHKVTKILSGGSYGPMDFDETTGEMYVPDRSTNRLLVLNPVHGGFALPKEPNRVISLEDHPQSVAITSDGQFAFIALASGKVVMYDVPGRQLINTLTVGGNPQFIITGLYPPALTQAANGSPDSLLTIVNIVAYVLIVCLLLGLLFIFLRSRKKAEPHKKG</sequence>
<dbReference type="Gene3D" id="2.130.10.10">
    <property type="entry name" value="YVTN repeat-like/Quinoprotein amine dehydrogenase"/>
    <property type="match status" value="3"/>
</dbReference>
<evidence type="ECO:0000313" key="2">
    <source>
        <dbReference type="EMBL" id="GHO52705.1"/>
    </source>
</evidence>
<reference evidence="2 3" key="1">
    <citation type="journal article" date="2021" name="Int. J. Syst. Evol. Microbiol.">
        <title>Reticulibacter mediterranei gen. nov., sp. nov., within the new family Reticulibacteraceae fam. nov., and Ktedonospora formicarum gen. nov., sp. nov., Ktedonobacter robiniae sp. nov., Dictyobacter formicarum sp. nov. and Dictyobacter arantiisoli sp. nov., belonging to the class Ktedonobacteria.</title>
        <authorList>
            <person name="Yabe S."/>
            <person name="Zheng Y."/>
            <person name="Wang C.M."/>
            <person name="Sakai Y."/>
            <person name="Abe K."/>
            <person name="Yokota A."/>
            <person name="Donadio S."/>
            <person name="Cavaletti L."/>
            <person name="Monciardini P."/>
        </authorList>
    </citation>
    <scope>NUCLEOTIDE SEQUENCE [LARGE SCALE GENOMIC DNA]</scope>
    <source>
        <strain evidence="2 3">SOSP1-30</strain>
    </source>
</reference>
<dbReference type="InterPro" id="IPR051200">
    <property type="entry name" value="Host-pathogen_enzymatic-act"/>
</dbReference>
<dbReference type="InterPro" id="IPR011044">
    <property type="entry name" value="Quino_amine_DH_bsu"/>
</dbReference>
<dbReference type="PANTHER" id="PTHR47197:SF3">
    <property type="entry name" value="DIHYDRO-HEME D1 DEHYDROGENASE"/>
    <property type="match status" value="1"/>
</dbReference>
<dbReference type="Proteomes" id="UP000654345">
    <property type="component" value="Unassembled WGS sequence"/>
</dbReference>
<keyword evidence="1" id="KW-0812">Transmembrane</keyword>
<gene>
    <name evidence="2" type="ORF">KSB_11800</name>
</gene>
<dbReference type="SUPFAM" id="SSF50969">
    <property type="entry name" value="YVTN repeat-like/Quinoprotein amine dehydrogenase"/>
    <property type="match status" value="1"/>
</dbReference>
<evidence type="ECO:0000256" key="1">
    <source>
        <dbReference type="SAM" id="Phobius"/>
    </source>
</evidence>
<evidence type="ECO:0000313" key="3">
    <source>
        <dbReference type="Proteomes" id="UP000654345"/>
    </source>
</evidence>
<dbReference type="PANTHER" id="PTHR47197">
    <property type="entry name" value="PROTEIN NIRF"/>
    <property type="match status" value="1"/>
</dbReference>
<dbReference type="EMBL" id="BNJG01000001">
    <property type="protein sequence ID" value="GHO52705.1"/>
    <property type="molecule type" value="Genomic_DNA"/>
</dbReference>
<organism evidence="2 3">
    <name type="scientific">Ktedonobacter robiniae</name>
    <dbReference type="NCBI Taxonomy" id="2778365"/>
    <lineage>
        <taxon>Bacteria</taxon>
        <taxon>Bacillati</taxon>
        <taxon>Chloroflexota</taxon>
        <taxon>Ktedonobacteria</taxon>
        <taxon>Ktedonobacterales</taxon>
        <taxon>Ktedonobacteraceae</taxon>
        <taxon>Ktedonobacter</taxon>
    </lineage>
</organism>
<proteinExistence type="predicted"/>